<keyword evidence="3" id="KW-1185">Reference proteome</keyword>
<comment type="caution">
    <text evidence="2">The sequence shown here is derived from an EMBL/GenBank/DDBJ whole genome shotgun (WGS) entry which is preliminary data.</text>
</comment>
<dbReference type="AlphaFoldDB" id="A0A2W2CB46"/>
<dbReference type="SUPFAM" id="SSF50346">
    <property type="entry name" value="PRC-barrel domain"/>
    <property type="match status" value="1"/>
</dbReference>
<dbReference type="InterPro" id="IPR027275">
    <property type="entry name" value="PRC-brl_dom"/>
</dbReference>
<evidence type="ECO:0000313" key="2">
    <source>
        <dbReference type="EMBL" id="PZF85409.1"/>
    </source>
</evidence>
<dbReference type="Pfam" id="PF05239">
    <property type="entry name" value="PRC"/>
    <property type="match status" value="1"/>
</dbReference>
<evidence type="ECO:0000259" key="1">
    <source>
        <dbReference type="Pfam" id="PF05239"/>
    </source>
</evidence>
<proteinExistence type="predicted"/>
<dbReference type="Gene3D" id="3.90.50.10">
    <property type="entry name" value="Photosynthetic Reaction Center, subunit H, domain 2"/>
    <property type="match status" value="1"/>
</dbReference>
<sequence length="138" mass="15228">MTTDTPHTLVHLADSGLAVTAIDDVRGFEVVDVNGDEVGTVDDLVIDPEEKKVRFLQVGSGGFLGLGERKQLIPVDAISRIDDAKVHIAQERGHVAGAPTYDPDLVPAREYYEELYGYYGYAPFWASGYVYPPYPFHL</sequence>
<dbReference type="RefSeq" id="WP_111253507.1">
    <property type="nucleotide sequence ID" value="NZ_POTW01000008.1"/>
</dbReference>
<evidence type="ECO:0000313" key="3">
    <source>
        <dbReference type="Proteomes" id="UP000248764"/>
    </source>
</evidence>
<dbReference type="InterPro" id="IPR011033">
    <property type="entry name" value="PRC_barrel-like_sf"/>
</dbReference>
<dbReference type="PANTHER" id="PTHR36505">
    <property type="entry name" value="BLR1072 PROTEIN"/>
    <property type="match status" value="1"/>
</dbReference>
<dbReference type="Proteomes" id="UP000248764">
    <property type="component" value="Unassembled WGS sequence"/>
</dbReference>
<dbReference type="GO" id="GO:0030077">
    <property type="term" value="C:plasma membrane light-harvesting complex"/>
    <property type="evidence" value="ECO:0007669"/>
    <property type="project" value="InterPro"/>
</dbReference>
<dbReference type="PANTHER" id="PTHR36505:SF1">
    <property type="entry name" value="BLR1072 PROTEIN"/>
    <property type="match status" value="1"/>
</dbReference>
<name>A0A2W2CB46_9ACTN</name>
<dbReference type="EMBL" id="POTW01000008">
    <property type="protein sequence ID" value="PZF85409.1"/>
    <property type="molecule type" value="Genomic_DNA"/>
</dbReference>
<accession>A0A2W2CB46</accession>
<protein>
    <submittedName>
        <fullName evidence="2">PRC-barrel domain-containing protein</fullName>
    </submittedName>
</protein>
<reference evidence="2 3" key="1">
    <citation type="submission" date="2018-01" db="EMBL/GenBank/DDBJ databases">
        <title>Draft genome sequence of Jiangella sp. GTF31.</title>
        <authorList>
            <person name="Sahin N."/>
            <person name="Ay H."/>
            <person name="Saygin H."/>
        </authorList>
    </citation>
    <scope>NUCLEOTIDE SEQUENCE [LARGE SCALE GENOMIC DNA]</scope>
    <source>
        <strain evidence="2 3">GTF31</strain>
    </source>
</reference>
<feature type="domain" description="PRC-barrel" evidence="1">
    <location>
        <begin position="22"/>
        <end position="83"/>
    </location>
</feature>
<gene>
    <name evidence="2" type="ORF">C1I92_04655</name>
</gene>
<dbReference type="InterPro" id="IPR014747">
    <property type="entry name" value="Bac_photo_RC_H_C"/>
</dbReference>
<dbReference type="GO" id="GO:0019684">
    <property type="term" value="P:photosynthesis, light reaction"/>
    <property type="evidence" value="ECO:0007669"/>
    <property type="project" value="InterPro"/>
</dbReference>
<organism evidence="2 3">
    <name type="scientific">Jiangella anatolica</name>
    <dbReference type="NCBI Taxonomy" id="2670374"/>
    <lineage>
        <taxon>Bacteria</taxon>
        <taxon>Bacillati</taxon>
        <taxon>Actinomycetota</taxon>
        <taxon>Actinomycetes</taxon>
        <taxon>Jiangellales</taxon>
        <taxon>Jiangellaceae</taxon>
        <taxon>Jiangella</taxon>
    </lineage>
</organism>